<dbReference type="RefSeq" id="WP_138471696.1">
    <property type="nucleotide sequence ID" value="NZ_VBTE01000015.1"/>
</dbReference>
<accession>A0A5R9C429</accession>
<dbReference type="EMBL" id="VBTE01000015">
    <property type="protein sequence ID" value="TLQ07589.1"/>
    <property type="molecule type" value="Genomic_DNA"/>
</dbReference>
<proteinExistence type="predicted"/>
<organism evidence="1 2">
    <name type="scientific">Marinilactibacillus psychrotolerans</name>
    <dbReference type="NCBI Taxonomy" id="191770"/>
    <lineage>
        <taxon>Bacteria</taxon>
        <taxon>Bacillati</taxon>
        <taxon>Bacillota</taxon>
        <taxon>Bacilli</taxon>
        <taxon>Lactobacillales</taxon>
        <taxon>Carnobacteriaceae</taxon>
        <taxon>Marinilactibacillus</taxon>
    </lineage>
</organism>
<dbReference type="Proteomes" id="UP000307201">
    <property type="component" value="Unassembled WGS sequence"/>
</dbReference>
<reference evidence="1 2" key="1">
    <citation type="submission" date="2019-05" db="EMBL/GenBank/DDBJ databases">
        <title>The metagenome of a microbial culture collection derived from dairy environment covers the genomic content of the human microbiome.</title>
        <authorList>
            <person name="Roder T."/>
            <person name="Wuthrich D."/>
            <person name="Sattari Z."/>
            <person name="Von Ah U."/>
            <person name="Bar C."/>
            <person name="Ronchi F."/>
            <person name="Macpherson A.J."/>
            <person name="Ganal-Vonarburg S.C."/>
            <person name="Bruggmann R."/>
            <person name="Vergeres G."/>
        </authorList>
    </citation>
    <scope>NUCLEOTIDE SEQUENCE [LARGE SCALE GENOMIC DNA]</scope>
    <source>
        <strain evidence="1 2">FAM 24235</strain>
    </source>
</reference>
<comment type="caution">
    <text evidence="1">The sequence shown here is derived from an EMBL/GenBank/DDBJ whole genome shotgun (WGS) entry which is preliminary data.</text>
</comment>
<gene>
    <name evidence="1" type="ORF">FEZ48_06305</name>
</gene>
<dbReference type="AlphaFoldDB" id="A0A5R9C429"/>
<evidence type="ECO:0000313" key="1">
    <source>
        <dbReference type="EMBL" id="TLQ07589.1"/>
    </source>
</evidence>
<evidence type="ECO:0000313" key="2">
    <source>
        <dbReference type="Proteomes" id="UP000307201"/>
    </source>
</evidence>
<protein>
    <submittedName>
        <fullName evidence="1">Uncharacterized protein</fullName>
    </submittedName>
</protein>
<name>A0A5R9C429_9LACT</name>
<sequence length="71" mass="7906">MKRIARIVSADIQHDTVQTMYDDDLKIQFNPRTVITGTHVTLGVAFTTSENISTRDLIGKEITIEGLESAE</sequence>